<reference evidence="1" key="1">
    <citation type="submission" date="2016-07" db="EMBL/GenBank/DDBJ databases">
        <authorList>
            <person name="Bretaudeau A."/>
        </authorList>
    </citation>
    <scope>NUCLEOTIDE SEQUENCE</scope>
    <source>
        <strain evidence="1">Rice</strain>
        <tissue evidence="1">Whole body</tissue>
    </source>
</reference>
<protein>
    <submittedName>
        <fullName evidence="1">SFRICE_025671</fullName>
    </submittedName>
</protein>
<accession>A0A2H1W329</accession>
<name>A0A2H1W329_SPOFR</name>
<proteinExistence type="predicted"/>
<dbReference type="AlphaFoldDB" id="A0A2H1W329"/>
<dbReference type="EMBL" id="ODYU01006025">
    <property type="protein sequence ID" value="SOQ47505.1"/>
    <property type="molecule type" value="Genomic_DNA"/>
</dbReference>
<evidence type="ECO:0000313" key="1">
    <source>
        <dbReference type="EMBL" id="SOQ47505.1"/>
    </source>
</evidence>
<gene>
    <name evidence="1" type="ORF">SFRICE_025671</name>
</gene>
<sequence>MEKSSTSFESQRDCGDVVQPPYEELFLHEPVAVDCRCKLVKAKTAAGRRALRYVNNCSLSTSLLYVTRKRNESAFCTLIGWFIRADQSERRTRSRFKNPRWSRGCQCDCRQGVSDSIPGSGKTLLCFFRFFESFSIVAQSLELCPVYGNRLTAYYMGLIT</sequence>
<organism evidence="1">
    <name type="scientific">Spodoptera frugiperda</name>
    <name type="common">Fall armyworm</name>
    <dbReference type="NCBI Taxonomy" id="7108"/>
    <lineage>
        <taxon>Eukaryota</taxon>
        <taxon>Metazoa</taxon>
        <taxon>Ecdysozoa</taxon>
        <taxon>Arthropoda</taxon>
        <taxon>Hexapoda</taxon>
        <taxon>Insecta</taxon>
        <taxon>Pterygota</taxon>
        <taxon>Neoptera</taxon>
        <taxon>Endopterygota</taxon>
        <taxon>Lepidoptera</taxon>
        <taxon>Glossata</taxon>
        <taxon>Ditrysia</taxon>
        <taxon>Noctuoidea</taxon>
        <taxon>Noctuidae</taxon>
        <taxon>Amphipyrinae</taxon>
        <taxon>Spodoptera</taxon>
    </lineage>
</organism>